<keyword evidence="2" id="KW-1185">Reference proteome</keyword>
<proteinExistence type="predicted"/>
<organism evidence="1 2">
    <name type="scientific">Cercophora scortea</name>
    <dbReference type="NCBI Taxonomy" id="314031"/>
    <lineage>
        <taxon>Eukaryota</taxon>
        <taxon>Fungi</taxon>
        <taxon>Dikarya</taxon>
        <taxon>Ascomycota</taxon>
        <taxon>Pezizomycotina</taxon>
        <taxon>Sordariomycetes</taxon>
        <taxon>Sordariomycetidae</taxon>
        <taxon>Sordariales</taxon>
        <taxon>Lasiosphaeriaceae</taxon>
        <taxon>Cercophora</taxon>
    </lineage>
</organism>
<comment type="caution">
    <text evidence="1">The sequence shown here is derived from an EMBL/GenBank/DDBJ whole genome shotgun (WGS) entry which is preliminary data.</text>
</comment>
<protein>
    <submittedName>
        <fullName evidence="1">Uncharacterized protein</fullName>
    </submittedName>
</protein>
<sequence>MARNVRIPGMVNELGQPFKGDELLVRTTPLPVALMSQFLFFLHDPQHRLPNGEQSTVSPLSREEVILLGTPYIRWAPAPYNDTIRSDTALNRFAMAISGMDQIMDIDVILRGGIPGMNVMDHELAYMQASVWAGLVPLSVRRWRQKNLADPANFGEALSVLEKVNTFMSFNIDSVSNKTRGAYNRAHTVLANWDLAYAAHRGGDASNLPKVADLWNDFFFSHVDFIAARCHAWYTARVTEMRTAIFQALRDAPRPPAGSNRQSPEQEDLFKKFIHLMEVVTTADASIVIPLAGFKNTLPRWALLSEPARLHPMTYDGSFPLPGWGTADISQRMRLYDTRQRFLVRQTRLEPDMVANSVASERDPFSPELLIIAFGGPVRAHARARREMRGEPVEIREELWVAAVKRALEPVPNVDAPVFDKWGFVAYRVWYGHAEGDWERFLEAFKADVEGWGEVAGAEEIKGLARIRWIDGREVGIAEGDIEGARRHFKTLTAGMGHNLEGLKTIKAFLVADKTAIDSYLTKADLPGQNLIDPADLGGFVLVADENFDAAQAARDKESPLFDGTVRVLGAVLFEDLWPQLFLSANRLSQLWPIACFHPLAVYAGPAAEYQRKKWKAFDKMRASLVGKALEWVRTQWGPGYD</sequence>
<accession>A0AAE0I6I7</accession>
<dbReference type="AlphaFoldDB" id="A0AAE0I6I7"/>
<dbReference type="Proteomes" id="UP001286456">
    <property type="component" value="Unassembled WGS sequence"/>
</dbReference>
<dbReference type="EMBL" id="JAUEPO010000006">
    <property type="protein sequence ID" value="KAK3319543.1"/>
    <property type="molecule type" value="Genomic_DNA"/>
</dbReference>
<evidence type="ECO:0000313" key="2">
    <source>
        <dbReference type="Proteomes" id="UP001286456"/>
    </source>
</evidence>
<gene>
    <name evidence="1" type="ORF">B0T19DRAFT_445351</name>
</gene>
<reference evidence="1" key="1">
    <citation type="journal article" date="2023" name="Mol. Phylogenet. Evol.">
        <title>Genome-scale phylogeny and comparative genomics of the fungal order Sordariales.</title>
        <authorList>
            <person name="Hensen N."/>
            <person name="Bonometti L."/>
            <person name="Westerberg I."/>
            <person name="Brannstrom I.O."/>
            <person name="Guillou S."/>
            <person name="Cros-Aarteil S."/>
            <person name="Calhoun S."/>
            <person name="Haridas S."/>
            <person name="Kuo A."/>
            <person name="Mondo S."/>
            <person name="Pangilinan J."/>
            <person name="Riley R."/>
            <person name="LaButti K."/>
            <person name="Andreopoulos B."/>
            <person name="Lipzen A."/>
            <person name="Chen C."/>
            <person name="Yan M."/>
            <person name="Daum C."/>
            <person name="Ng V."/>
            <person name="Clum A."/>
            <person name="Steindorff A."/>
            <person name="Ohm R.A."/>
            <person name="Martin F."/>
            <person name="Silar P."/>
            <person name="Natvig D.O."/>
            <person name="Lalanne C."/>
            <person name="Gautier V."/>
            <person name="Ament-Velasquez S.L."/>
            <person name="Kruys A."/>
            <person name="Hutchinson M.I."/>
            <person name="Powell A.J."/>
            <person name="Barry K."/>
            <person name="Miller A.N."/>
            <person name="Grigoriev I.V."/>
            <person name="Debuchy R."/>
            <person name="Gladieux P."/>
            <person name="Hiltunen Thoren M."/>
            <person name="Johannesson H."/>
        </authorList>
    </citation>
    <scope>NUCLEOTIDE SEQUENCE</scope>
    <source>
        <strain evidence="1">SMH4131-1</strain>
    </source>
</reference>
<reference evidence="1" key="2">
    <citation type="submission" date="2023-06" db="EMBL/GenBank/DDBJ databases">
        <authorList>
            <consortium name="Lawrence Berkeley National Laboratory"/>
            <person name="Haridas S."/>
            <person name="Hensen N."/>
            <person name="Bonometti L."/>
            <person name="Westerberg I."/>
            <person name="Brannstrom I.O."/>
            <person name="Guillou S."/>
            <person name="Cros-Aarteil S."/>
            <person name="Calhoun S."/>
            <person name="Kuo A."/>
            <person name="Mondo S."/>
            <person name="Pangilinan J."/>
            <person name="Riley R."/>
            <person name="Labutti K."/>
            <person name="Andreopoulos B."/>
            <person name="Lipzen A."/>
            <person name="Chen C."/>
            <person name="Yanf M."/>
            <person name="Daum C."/>
            <person name="Ng V."/>
            <person name="Clum A."/>
            <person name="Steindorff A."/>
            <person name="Ohm R."/>
            <person name="Martin F."/>
            <person name="Silar P."/>
            <person name="Natvig D."/>
            <person name="Lalanne C."/>
            <person name="Gautier V."/>
            <person name="Ament-Velasquez S.L."/>
            <person name="Kruys A."/>
            <person name="Hutchinson M.I."/>
            <person name="Powell A.J."/>
            <person name="Barry K."/>
            <person name="Miller A.N."/>
            <person name="Grigoriev I.V."/>
            <person name="Debuchy R."/>
            <person name="Gladieux P."/>
            <person name="Thoren M.H."/>
            <person name="Johannesson H."/>
        </authorList>
    </citation>
    <scope>NUCLEOTIDE SEQUENCE</scope>
    <source>
        <strain evidence="1">SMH4131-1</strain>
    </source>
</reference>
<evidence type="ECO:0000313" key="1">
    <source>
        <dbReference type="EMBL" id="KAK3319543.1"/>
    </source>
</evidence>
<name>A0AAE0I6I7_9PEZI</name>